<protein>
    <submittedName>
        <fullName evidence="1">Uncharacterized protein</fullName>
    </submittedName>
</protein>
<dbReference type="EMBL" id="ABHU01000002">
    <property type="protein sequence ID" value="EDU93068.1"/>
    <property type="molecule type" value="Genomic_DNA"/>
</dbReference>
<accession>A0A0H3PUS9</accession>
<gene>
    <name evidence="1" type="ORF">ECH7EC869_1343</name>
</gene>
<dbReference type="BioCyc" id="ECOL478008-HMP:G76-486462-MONOMER"/>
<dbReference type="AlphaFoldDB" id="A0A0H3PUS9"/>
<evidence type="ECO:0000313" key="1">
    <source>
        <dbReference type="EMBL" id="EDU93068.1"/>
    </source>
</evidence>
<proteinExistence type="predicted"/>
<comment type="caution">
    <text evidence="1">The sequence shown here is derived from an EMBL/GenBank/DDBJ whole genome shotgun (WGS) entry which is preliminary data.</text>
</comment>
<name>A0A0H3PUS9_ECO5C</name>
<reference evidence="1 2" key="1">
    <citation type="journal article" date="2011" name="Appl. Environ. Microbiol.">
        <title>Genome signatures of Escherichia coli O157:H7 isolates from the bovine host reservoir.</title>
        <authorList>
            <person name="Eppinger M."/>
            <person name="Mammel M.K."/>
            <person name="Leclerc J.E."/>
            <person name="Ravel J."/>
            <person name="Cebula T.A."/>
        </authorList>
    </citation>
    <scope>NUCLEOTIDE SEQUENCE [LARGE SCALE GENOMIC DNA]</scope>
    <source>
        <strain evidence="1 2">EC869</strain>
    </source>
</reference>
<organism evidence="1 2">
    <name type="scientific">Escherichia coli O157:H7 (strain EC869)</name>
    <dbReference type="NCBI Taxonomy" id="478008"/>
    <lineage>
        <taxon>Bacteria</taxon>
        <taxon>Pseudomonadati</taxon>
        <taxon>Pseudomonadota</taxon>
        <taxon>Gammaproteobacteria</taxon>
        <taxon>Enterobacterales</taxon>
        <taxon>Enterobacteriaceae</taxon>
        <taxon>Escherichia</taxon>
    </lineage>
</organism>
<sequence>MSIIKHITVTADHSKPSEGGISANSWSYFNLLTFNLI</sequence>
<dbReference type="Proteomes" id="UP000004641">
    <property type="component" value="Unassembled WGS sequence"/>
</dbReference>
<evidence type="ECO:0000313" key="2">
    <source>
        <dbReference type="Proteomes" id="UP000004641"/>
    </source>
</evidence>